<feature type="transmembrane region" description="Helical" evidence="5">
    <location>
        <begin position="117"/>
        <end position="136"/>
    </location>
</feature>
<feature type="domain" description="O-antigen ligase-related" evidence="6">
    <location>
        <begin position="190"/>
        <end position="352"/>
    </location>
</feature>
<keyword evidence="7" id="KW-0436">Ligase</keyword>
<dbReference type="EMBL" id="JAAQTL010000004">
    <property type="protein sequence ID" value="NID17552.1"/>
    <property type="molecule type" value="Genomic_DNA"/>
</dbReference>
<comment type="caution">
    <text evidence="7">The sequence shown here is derived from an EMBL/GenBank/DDBJ whole genome shotgun (WGS) entry which is preliminary data.</text>
</comment>
<evidence type="ECO:0000256" key="3">
    <source>
        <dbReference type="ARBA" id="ARBA00022989"/>
    </source>
</evidence>
<keyword evidence="4 5" id="KW-0472">Membrane</keyword>
<dbReference type="InterPro" id="IPR007016">
    <property type="entry name" value="O-antigen_ligase-rel_domated"/>
</dbReference>
<feature type="transmembrane region" description="Helical" evidence="5">
    <location>
        <begin position="12"/>
        <end position="30"/>
    </location>
</feature>
<dbReference type="AlphaFoldDB" id="A0A7X5TSV4"/>
<feature type="transmembrane region" description="Helical" evidence="5">
    <location>
        <begin position="90"/>
        <end position="110"/>
    </location>
</feature>
<feature type="transmembrane region" description="Helical" evidence="5">
    <location>
        <begin position="36"/>
        <end position="52"/>
    </location>
</feature>
<dbReference type="Proteomes" id="UP000518878">
    <property type="component" value="Unassembled WGS sequence"/>
</dbReference>
<accession>A0A7X5TSV4</accession>
<feature type="transmembrane region" description="Helical" evidence="5">
    <location>
        <begin position="156"/>
        <end position="177"/>
    </location>
</feature>
<feature type="transmembrane region" description="Helical" evidence="5">
    <location>
        <begin position="189"/>
        <end position="217"/>
    </location>
</feature>
<dbReference type="PANTHER" id="PTHR37422:SF21">
    <property type="entry name" value="EXOQ-LIKE PROTEIN"/>
    <property type="match status" value="1"/>
</dbReference>
<evidence type="ECO:0000256" key="4">
    <source>
        <dbReference type="ARBA" id="ARBA00023136"/>
    </source>
</evidence>
<evidence type="ECO:0000256" key="1">
    <source>
        <dbReference type="ARBA" id="ARBA00004141"/>
    </source>
</evidence>
<keyword evidence="8" id="KW-1185">Reference proteome</keyword>
<evidence type="ECO:0000259" key="6">
    <source>
        <dbReference type="Pfam" id="PF04932"/>
    </source>
</evidence>
<feature type="transmembrane region" description="Helical" evidence="5">
    <location>
        <begin position="64"/>
        <end position="84"/>
    </location>
</feature>
<dbReference type="GO" id="GO:0016874">
    <property type="term" value="F:ligase activity"/>
    <property type="evidence" value="ECO:0007669"/>
    <property type="project" value="UniProtKB-KW"/>
</dbReference>
<comment type="subcellular location">
    <subcellularLocation>
        <location evidence="1">Membrane</location>
        <topology evidence="1">Multi-pass membrane protein</topology>
    </subcellularLocation>
</comment>
<dbReference type="Pfam" id="PF04932">
    <property type="entry name" value="Wzy_C"/>
    <property type="match status" value="1"/>
</dbReference>
<dbReference type="GO" id="GO:0016020">
    <property type="term" value="C:membrane"/>
    <property type="evidence" value="ECO:0007669"/>
    <property type="project" value="UniProtKB-SubCell"/>
</dbReference>
<organism evidence="7 8">
    <name type="scientific">Luteibacter yeojuensis</name>
    <dbReference type="NCBI Taxonomy" id="345309"/>
    <lineage>
        <taxon>Bacteria</taxon>
        <taxon>Pseudomonadati</taxon>
        <taxon>Pseudomonadota</taxon>
        <taxon>Gammaproteobacteria</taxon>
        <taxon>Lysobacterales</taxon>
        <taxon>Rhodanobacteraceae</taxon>
        <taxon>Luteibacter</taxon>
    </lineage>
</organism>
<feature type="transmembrane region" description="Helical" evidence="5">
    <location>
        <begin position="229"/>
        <end position="248"/>
    </location>
</feature>
<dbReference type="RefSeq" id="WP_166701367.1">
    <property type="nucleotide sequence ID" value="NZ_JAAQTL010000004.1"/>
</dbReference>
<feature type="transmembrane region" description="Helical" evidence="5">
    <location>
        <begin position="397"/>
        <end position="415"/>
    </location>
</feature>
<keyword evidence="3 5" id="KW-1133">Transmembrane helix</keyword>
<evidence type="ECO:0000313" key="7">
    <source>
        <dbReference type="EMBL" id="NID17552.1"/>
    </source>
</evidence>
<proteinExistence type="predicted"/>
<protein>
    <submittedName>
        <fullName evidence="7">O-antigen ligase family protein</fullName>
    </submittedName>
</protein>
<keyword evidence="2 5" id="KW-0812">Transmembrane</keyword>
<evidence type="ECO:0000313" key="8">
    <source>
        <dbReference type="Proteomes" id="UP000518878"/>
    </source>
</evidence>
<dbReference type="PANTHER" id="PTHR37422">
    <property type="entry name" value="TEICHURONIC ACID BIOSYNTHESIS PROTEIN TUAE"/>
    <property type="match status" value="1"/>
</dbReference>
<sequence length="427" mass="45031">MSGRGPGAAIRAGLASPLLPVWLVPALLPFGRSAELGVFLALVGCVLLLVREPAALRHHPGAKLFLWLFAAYAGAALVSAVDAVAPGKSWGTVAGILRFAPLGIYTCFAMRRPGKVRALYVATAAVVAVWVADAWVQALTGYGLAGASDPERLSGIFGATNLKLGPALSALAPFLLWAARERWGRRGLVLAFLLALGPVLLSGSRASWLCYALVAVAFLWREAGSPRRFAVACAGAALAVTMAAALAWQVSPRFRDRVAHTVPALSGTAAGVDTALTGRLDIWTTALRLYATHPVNGVGVRGFRVAYPSMAAPGDHFLTIEKCGEGEGACHAHQVVLEVATETGTIGLLAWLAAAVFAVRTWWRAGAVARARAFPPTVALVAILFPLNTHMAFYSAWWGLLAAWLFSVWAAALFADLPDDREVRRGT</sequence>
<evidence type="ECO:0000256" key="5">
    <source>
        <dbReference type="SAM" id="Phobius"/>
    </source>
</evidence>
<name>A0A7X5TSV4_9GAMM</name>
<dbReference type="InterPro" id="IPR051533">
    <property type="entry name" value="WaaL-like"/>
</dbReference>
<reference evidence="7 8" key="1">
    <citation type="journal article" date="2006" name="Int. J. Syst. Evol. Microbiol.">
        <title>Dyella yeojuensis sp. nov., isolated from greenhouse soil in Korea.</title>
        <authorList>
            <person name="Kim B.Y."/>
            <person name="Weon H.Y."/>
            <person name="Lee K.H."/>
            <person name="Seok S.J."/>
            <person name="Kwon S.W."/>
            <person name="Go S.J."/>
            <person name="Stackebrandt E."/>
        </authorList>
    </citation>
    <scope>NUCLEOTIDE SEQUENCE [LARGE SCALE GENOMIC DNA]</scope>
    <source>
        <strain evidence="7 8">DSM 17673</strain>
    </source>
</reference>
<gene>
    <name evidence="7" type="ORF">HBF32_18920</name>
</gene>
<evidence type="ECO:0000256" key="2">
    <source>
        <dbReference type="ARBA" id="ARBA00022692"/>
    </source>
</evidence>